<evidence type="ECO:0000256" key="4">
    <source>
        <dbReference type="ARBA" id="ARBA00017522"/>
    </source>
</evidence>
<evidence type="ECO:0000256" key="9">
    <source>
        <dbReference type="ARBA" id="ARBA00023136"/>
    </source>
</evidence>
<dbReference type="Pfam" id="PF04973">
    <property type="entry name" value="NMN_transporter"/>
    <property type="match status" value="1"/>
</dbReference>
<gene>
    <name evidence="11" type="ORF">AD928_03760</name>
</gene>
<evidence type="ECO:0000256" key="6">
    <source>
        <dbReference type="ARBA" id="ARBA00022475"/>
    </source>
</evidence>
<evidence type="ECO:0000256" key="7">
    <source>
        <dbReference type="ARBA" id="ARBA00022692"/>
    </source>
</evidence>
<feature type="transmembrane region" description="Helical" evidence="10">
    <location>
        <begin position="46"/>
        <end position="65"/>
    </location>
</feature>
<proteinExistence type="inferred from homology"/>
<evidence type="ECO:0000313" key="11">
    <source>
        <dbReference type="EMBL" id="KXU97391.1"/>
    </source>
</evidence>
<dbReference type="RefSeq" id="WP_062248387.1">
    <property type="nucleotide sequence ID" value="NZ_LHZA01000120.1"/>
</dbReference>
<dbReference type="NCBIfam" id="TIGR01528">
    <property type="entry name" value="NMN_trans_PnuC"/>
    <property type="match status" value="1"/>
</dbReference>
<evidence type="ECO:0000256" key="1">
    <source>
        <dbReference type="ARBA" id="ARBA00002672"/>
    </source>
</evidence>
<keyword evidence="8 10" id="KW-1133">Transmembrane helix</keyword>
<comment type="similarity">
    <text evidence="3">Belongs to the nicotinamide ribonucleoside (NR) uptake permease (TC 4.B.1) family.</text>
</comment>
<dbReference type="GO" id="GO:0008483">
    <property type="term" value="F:transaminase activity"/>
    <property type="evidence" value="ECO:0007669"/>
    <property type="project" value="UniProtKB-KW"/>
</dbReference>
<keyword evidence="6" id="KW-1003">Cell membrane</keyword>
<sequence>MSLLELLAVLFSAAGVWLTGRRAVLCWPVMLVASVLYGAVFWRAHLYADAALQGVFAALSLYGWWRWLRGVRDEGAVQVIQPPQGVMVRGVVLSVAAGVLLGGVLQTWTDDPNPLMDALLSTFSILGQMWMARRYLASWLIWLGVDVLYTGLFVVRELYLTAGLYAAFVGLAMAGWLQWRAVLVITEPEKPPFE</sequence>
<evidence type="ECO:0000256" key="2">
    <source>
        <dbReference type="ARBA" id="ARBA00004651"/>
    </source>
</evidence>
<evidence type="ECO:0000256" key="10">
    <source>
        <dbReference type="SAM" id="Phobius"/>
    </source>
</evidence>
<name>A0A149QJA6_9PROT</name>
<comment type="caution">
    <text evidence="11">The sequence shown here is derived from an EMBL/GenBank/DDBJ whole genome shotgun (WGS) entry which is preliminary data.</text>
</comment>
<comment type="function">
    <text evidence="1">Required for nicotinamide riboside transport across the inner membrane.</text>
</comment>
<evidence type="ECO:0000313" key="12">
    <source>
        <dbReference type="Proteomes" id="UP000075473"/>
    </source>
</evidence>
<evidence type="ECO:0000256" key="5">
    <source>
        <dbReference type="ARBA" id="ARBA00022448"/>
    </source>
</evidence>
<evidence type="ECO:0000256" key="8">
    <source>
        <dbReference type="ARBA" id="ARBA00022989"/>
    </source>
</evidence>
<keyword evidence="5" id="KW-0813">Transport</keyword>
<feature type="transmembrane region" description="Helical" evidence="10">
    <location>
        <begin position="86"/>
        <end position="108"/>
    </location>
</feature>
<comment type="subcellular location">
    <subcellularLocation>
        <location evidence="2">Cell membrane</location>
        <topology evidence="2">Multi-pass membrane protein</topology>
    </subcellularLocation>
</comment>
<evidence type="ECO:0000256" key="3">
    <source>
        <dbReference type="ARBA" id="ARBA00006669"/>
    </source>
</evidence>
<feature type="transmembrane region" description="Helical" evidence="10">
    <location>
        <begin position="136"/>
        <end position="155"/>
    </location>
</feature>
<reference evidence="11 12" key="1">
    <citation type="submission" date="2015-06" db="EMBL/GenBank/DDBJ databases">
        <title>Improved classification and identification of acetic acid bacteria using matrix-assisted laser desorption/ionization time-of-flight mass spectrometry; Gluconobacter nephelii and Gluconobacter uchimurae are later heterotypic synonyms of Gluconobacter japonicus and Gluconobacter oxydans, respectively.</title>
        <authorList>
            <person name="Li L."/>
            <person name="Cleenwerck I."/>
            <person name="De Vuyst L."/>
            <person name="Vandamme P."/>
        </authorList>
    </citation>
    <scope>NUCLEOTIDE SEQUENCE [LARGE SCALE GENOMIC DNA]</scope>
    <source>
        <strain evidence="11 12">LMG 1625</strain>
    </source>
</reference>
<keyword evidence="7 10" id="KW-0812">Transmembrane</keyword>
<organism evidence="11 12">
    <name type="scientific">Acetobacter cerevisiae</name>
    <dbReference type="NCBI Taxonomy" id="178900"/>
    <lineage>
        <taxon>Bacteria</taxon>
        <taxon>Pseudomonadati</taxon>
        <taxon>Pseudomonadota</taxon>
        <taxon>Alphaproteobacteria</taxon>
        <taxon>Acetobacterales</taxon>
        <taxon>Acetobacteraceae</taxon>
        <taxon>Acetobacter</taxon>
    </lineage>
</organism>
<dbReference type="PATRIC" id="fig|178900.5.peg.2984"/>
<dbReference type="PANTHER" id="PTHR36122:SF2">
    <property type="entry name" value="NICOTINAMIDE RIBOSIDE TRANSPORTER PNUC"/>
    <property type="match status" value="1"/>
</dbReference>
<dbReference type="InterPro" id="IPR006419">
    <property type="entry name" value="NMN_transpt_PnuC"/>
</dbReference>
<keyword evidence="11" id="KW-0808">Transferase</keyword>
<dbReference type="AlphaFoldDB" id="A0A149QJA6"/>
<accession>A0A149QJA6</accession>
<keyword evidence="11" id="KW-0032">Aminotransferase</keyword>
<dbReference type="EMBL" id="LHZA01000120">
    <property type="protein sequence ID" value="KXU97391.1"/>
    <property type="molecule type" value="Genomic_DNA"/>
</dbReference>
<dbReference type="GO" id="GO:0005886">
    <property type="term" value="C:plasma membrane"/>
    <property type="evidence" value="ECO:0007669"/>
    <property type="project" value="UniProtKB-SubCell"/>
</dbReference>
<dbReference type="PANTHER" id="PTHR36122">
    <property type="entry name" value="NICOTINAMIDE RIBOSIDE TRANSPORTER PNUC"/>
    <property type="match status" value="1"/>
</dbReference>
<dbReference type="GO" id="GO:0034257">
    <property type="term" value="F:nicotinamide riboside transmembrane transporter activity"/>
    <property type="evidence" value="ECO:0007669"/>
    <property type="project" value="InterPro"/>
</dbReference>
<feature type="transmembrane region" description="Helical" evidence="10">
    <location>
        <begin position="162"/>
        <end position="179"/>
    </location>
</feature>
<keyword evidence="9 10" id="KW-0472">Membrane</keyword>
<protein>
    <recommendedName>
        <fullName evidence="4">Nicotinamide riboside transporter PnuC</fullName>
    </recommendedName>
</protein>
<dbReference type="Proteomes" id="UP000075473">
    <property type="component" value="Unassembled WGS sequence"/>
</dbReference>